<dbReference type="AlphaFoldDB" id="A0A0P1H837"/>
<dbReference type="STRING" id="1396826.PHA8399_01345"/>
<dbReference type="SUPFAM" id="SSF51735">
    <property type="entry name" value="NAD(P)-binding Rossmann-fold domains"/>
    <property type="match status" value="1"/>
</dbReference>
<evidence type="ECO:0000256" key="2">
    <source>
        <dbReference type="ARBA" id="ARBA00023002"/>
    </source>
</evidence>
<name>A0A0P1H837_9RHOB</name>
<gene>
    <name evidence="5" type="primary">fabG_4</name>
    <name evidence="5" type="ORF">PHA8399_01345</name>
</gene>
<protein>
    <submittedName>
        <fullName evidence="5">3-oxoacyl-[acyl-carrier-protein] reductase FabG</fullName>
        <ecNumber evidence="5">1.1.1.100</ecNumber>
    </submittedName>
</protein>
<dbReference type="PRINTS" id="PR00080">
    <property type="entry name" value="SDRFAMILY"/>
</dbReference>
<comment type="similarity">
    <text evidence="1 3">Belongs to the short-chain dehydrogenases/reductases (SDR) family.</text>
</comment>
<dbReference type="Proteomes" id="UP000051326">
    <property type="component" value="Unassembled WGS sequence"/>
</dbReference>
<keyword evidence="2 5" id="KW-0560">Oxidoreductase</keyword>
<evidence type="ECO:0000313" key="6">
    <source>
        <dbReference type="Proteomes" id="UP000051326"/>
    </source>
</evidence>
<dbReference type="PANTHER" id="PTHR44196">
    <property type="entry name" value="DEHYDROGENASE/REDUCTASE SDR FAMILY MEMBER 7B"/>
    <property type="match status" value="1"/>
</dbReference>
<dbReference type="CDD" id="cd05233">
    <property type="entry name" value="SDR_c"/>
    <property type="match status" value="1"/>
</dbReference>
<dbReference type="EC" id="1.1.1.100" evidence="5"/>
<dbReference type="PRINTS" id="PR00081">
    <property type="entry name" value="GDHRDH"/>
</dbReference>
<dbReference type="Gene3D" id="3.40.50.720">
    <property type="entry name" value="NAD(P)-binding Rossmann-like Domain"/>
    <property type="match status" value="1"/>
</dbReference>
<dbReference type="InterPro" id="IPR057326">
    <property type="entry name" value="KR_dom"/>
</dbReference>
<dbReference type="InterPro" id="IPR002347">
    <property type="entry name" value="SDR_fam"/>
</dbReference>
<evidence type="ECO:0000259" key="4">
    <source>
        <dbReference type="SMART" id="SM00822"/>
    </source>
</evidence>
<proteinExistence type="inferred from homology"/>
<dbReference type="EMBL" id="CYSR01000011">
    <property type="protein sequence ID" value="CUH99229.1"/>
    <property type="molecule type" value="Genomic_DNA"/>
</dbReference>
<dbReference type="RefSeq" id="WP_058285387.1">
    <property type="nucleotide sequence ID" value="NZ_CYSR01000011.1"/>
</dbReference>
<dbReference type="InterPro" id="IPR036291">
    <property type="entry name" value="NAD(P)-bd_dom_sf"/>
</dbReference>
<dbReference type="GO" id="GO:0016020">
    <property type="term" value="C:membrane"/>
    <property type="evidence" value="ECO:0007669"/>
    <property type="project" value="TreeGrafter"/>
</dbReference>
<evidence type="ECO:0000256" key="1">
    <source>
        <dbReference type="ARBA" id="ARBA00006484"/>
    </source>
</evidence>
<sequence length="235" mass="24881">MQLNGKTVIVTGGSDGIGKHICLKLAAEGCKLAILGRNQARLDQAAGEARSLGAPEARSYGADMTDPAAIAAAAADILRDFGSVDILINNAGIWHKAGPLDSIPEDMLMATVQTNLTGLMQLTRHLLPALRTRDEAAILNVASKSGVAAQAGQSVYTATKYGVRGFTDVLKLDEAETGVRVAGLYQSGTNTGMFAKAGEDVPNHIFTEPEDLADVVVFMLSRPPKLWMHEVRVEL</sequence>
<organism evidence="5 6">
    <name type="scientific">Leisingera aquaemixtae</name>
    <dbReference type="NCBI Taxonomy" id="1396826"/>
    <lineage>
        <taxon>Bacteria</taxon>
        <taxon>Pseudomonadati</taxon>
        <taxon>Pseudomonadota</taxon>
        <taxon>Alphaproteobacteria</taxon>
        <taxon>Rhodobacterales</taxon>
        <taxon>Roseobacteraceae</taxon>
        <taxon>Leisingera</taxon>
    </lineage>
</organism>
<feature type="domain" description="Ketoreductase" evidence="4">
    <location>
        <begin position="6"/>
        <end position="185"/>
    </location>
</feature>
<dbReference type="Pfam" id="PF00106">
    <property type="entry name" value="adh_short"/>
    <property type="match status" value="1"/>
</dbReference>
<dbReference type="SMART" id="SM00822">
    <property type="entry name" value="PKS_KR"/>
    <property type="match status" value="1"/>
</dbReference>
<evidence type="ECO:0000313" key="5">
    <source>
        <dbReference type="EMBL" id="CUH99229.1"/>
    </source>
</evidence>
<dbReference type="PANTHER" id="PTHR44196:SF1">
    <property type="entry name" value="DEHYDROGENASE_REDUCTASE SDR FAMILY MEMBER 7B"/>
    <property type="match status" value="1"/>
</dbReference>
<reference evidence="5 6" key="1">
    <citation type="submission" date="2015-09" db="EMBL/GenBank/DDBJ databases">
        <authorList>
            <consortium name="Swine Surveillance"/>
        </authorList>
    </citation>
    <scope>NUCLEOTIDE SEQUENCE [LARGE SCALE GENOMIC DNA]</scope>
    <source>
        <strain evidence="5 6">CECT 8399</strain>
    </source>
</reference>
<accession>A0A0P1H837</accession>
<dbReference type="GO" id="GO:0004316">
    <property type="term" value="F:3-oxoacyl-[acyl-carrier-protein] reductase (NADPH) activity"/>
    <property type="evidence" value="ECO:0007669"/>
    <property type="project" value="UniProtKB-EC"/>
</dbReference>
<evidence type="ECO:0000256" key="3">
    <source>
        <dbReference type="RuleBase" id="RU000363"/>
    </source>
</evidence>